<feature type="region of interest" description="Disordered" evidence="1">
    <location>
        <begin position="1172"/>
        <end position="1211"/>
    </location>
</feature>
<evidence type="ECO:0000256" key="2">
    <source>
        <dbReference type="SAM" id="SignalP"/>
    </source>
</evidence>
<dbReference type="Gene3D" id="3.40.50.300">
    <property type="entry name" value="P-loop containing nucleotide triphosphate hydrolases"/>
    <property type="match status" value="1"/>
</dbReference>
<dbReference type="GeneID" id="62164831"/>
<comment type="caution">
    <text evidence="5">The sequence shown here is derived from an EMBL/GenBank/DDBJ whole genome shotgun (WGS) entry which is preliminary data.</text>
</comment>
<dbReference type="InterPro" id="IPR029226">
    <property type="entry name" value="Ecp2-like"/>
</dbReference>
<feature type="chain" id="PRO_5040250998" evidence="2">
    <location>
        <begin position="24"/>
        <end position="1211"/>
    </location>
</feature>
<gene>
    <name evidence="5" type="ORF">CkaCkLH20_09042</name>
</gene>
<protein>
    <submittedName>
        <fullName evidence="5">LipA and NB-ARC domain-containing protein</fullName>
    </submittedName>
</protein>
<evidence type="ECO:0000313" key="5">
    <source>
        <dbReference type="EMBL" id="KAF9873583.1"/>
    </source>
</evidence>
<dbReference type="PANTHER" id="PTHR48187">
    <property type="entry name" value="LD21810P"/>
    <property type="match status" value="1"/>
</dbReference>
<dbReference type="InterPro" id="IPR029058">
    <property type="entry name" value="AB_hydrolase_fold"/>
</dbReference>
<evidence type="ECO:0000259" key="4">
    <source>
        <dbReference type="Pfam" id="PF14856"/>
    </source>
</evidence>
<dbReference type="SUPFAM" id="SSF52540">
    <property type="entry name" value="P-loop containing nucleoside triphosphate hydrolases"/>
    <property type="match status" value="1"/>
</dbReference>
<feature type="compositionally biased region" description="Pro residues" evidence="1">
    <location>
        <begin position="70"/>
        <end position="86"/>
    </location>
</feature>
<dbReference type="InterPro" id="IPR027417">
    <property type="entry name" value="P-loop_NTPase"/>
</dbReference>
<name>A0A9P6LHH6_9PEZI</name>
<dbReference type="InterPro" id="IPR002182">
    <property type="entry name" value="NB-ARC"/>
</dbReference>
<feature type="region of interest" description="Disordered" evidence="1">
    <location>
        <begin position="1073"/>
        <end position="1158"/>
    </location>
</feature>
<feature type="signal peptide" evidence="2">
    <location>
        <begin position="1"/>
        <end position="23"/>
    </location>
</feature>
<feature type="region of interest" description="Disordered" evidence="1">
    <location>
        <begin position="576"/>
        <end position="600"/>
    </location>
</feature>
<dbReference type="Gene3D" id="3.40.50.1820">
    <property type="entry name" value="alpha/beta hydrolase"/>
    <property type="match status" value="1"/>
</dbReference>
<organism evidence="5 6">
    <name type="scientific">Colletotrichum karsti</name>
    <dbReference type="NCBI Taxonomy" id="1095194"/>
    <lineage>
        <taxon>Eukaryota</taxon>
        <taxon>Fungi</taxon>
        <taxon>Dikarya</taxon>
        <taxon>Ascomycota</taxon>
        <taxon>Pezizomycotina</taxon>
        <taxon>Sordariomycetes</taxon>
        <taxon>Hypocreomycetidae</taxon>
        <taxon>Glomerellales</taxon>
        <taxon>Glomerellaceae</taxon>
        <taxon>Colletotrichum</taxon>
        <taxon>Colletotrichum boninense species complex</taxon>
    </lineage>
</organism>
<dbReference type="Proteomes" id="UP000781932">
    <property type="component" value="Unassembled WGS sequence"/>
</dbReference>
<dbReference type="SUPFAM" id="SSF53474">
    <property type="entry name" value="alpha/beta-Hydrolases"/>
    <property type="match status" value="1"/>
</dbReference>
<keyword evidence="6" id="KW-1185">Reference proteome</keyword>
<dbReference type="GO" id="GO:0043531">
    <property type="term" value="F:ADP binding"/>
    <property type="evidence" value="ECO:0007669"/>
    <property type="project" value="InterPro"/>
</dbReference>
<reference evidence="5" key="1">
    <citation type="submission" date="2020-03" db="EMBL/GenBank/DDBJ databases">
        <authorList>
            <person name="He L."/>
        </authorList>
    </citation>
    <scope>NUCLEOTIDE SEQUENCE</scope>
    <source>
        <strain evidence="5">CkLH20</strain>
    </source>
</reference>
<dbReference type="Pfam" id="PF14856">
    <property type="entry name" value="Hce2"/>
    <property type="match status" value="1"/>
</dbReference>
<feature type="compositionally biased region" description="Basic and acidic residues" evidence="1">
    <location>
        <begin position="1126"/>
        <end position="1135"/>
    </location>
</feature>
<feature type="domain" description="Ecp2 effector protein-like" evidence="4">
    <location>
        <begin position="102"/>
        <end position="208"/>
    </location>
</feature>
<evidence type="ECO:0000313" key="6">
    <source>
        <dbReference type="Proteomes" id="UP000781932"/>
    </source>
</evidence>
<feature type="domain" description="NB-ARC" evidence="3">
    <location>
        <begin position="618"/>
        <end position="790"/>
    </location>
</feature>
<feature type="compositionally biased region" description="Polar residues" evidence="1">
    <location>
        <begin position="576"/>
        <end position="588"/>
    </location>
</feature>
<accession>A0A9P6LHH6</accession>
<dbReference type="Pfam" id="PF00931">
    <property type="entry name" value="NB-ARC"/>
    <property type="match status" value="1"/>
</dbReference>
<feature type="compositionally biased region" description="Low complexity" evidence="1">
    <location>
        <begin position="1075"/>
        <end position="1087"/>
    </location>
</feature>
<sequence length="1211" mass="136225">MLNKVTPALFLLALVAHITPIHSLCLPHFPNNTNSTNTTYHATKPKPSTSPLPLTPIKQDVYDPSEPYAAPWPAPSTTTRPPPGPTPTYTYNERDRTWAELCGPSSYVSNTKYTSALAADCQLLADKARDMGFNIRTLKPKFTDNHTLLPLHTEGTCSFGIRPHTMEELRSATTGFFIGNWDIADIVDKVVRNFTVDGLAGGSGLTRCRYIDKSVNVHWTVYGPGELIDAGWEPAPPVPSSAEKGSINKQVTRYGISAVFTHPGAKVDVVLVHGLNGDPEQTWTARNGVFWPADLLPQSLKDVNANILVYGYNADVYSTKSDRSPSSNFIYQHARNLVTDLTFYRKSVGTSANPIIWLAHSLGGLLLKSALLYSNDVKDQNLGDARSVYISTYAIVFLGTPHTGSDMATWGHMLQRMADAVMPRKFLESESVLVKTLKKDNEILQGINSHFLDIYQRLQIHMVHESHKTDIKGTKVMIVDAGSAGPQLPGVTYYGIEATHSGMCKFDDTNAPGYRNVSTAIREWAMEAPVVIQTRWEVEQEQRRSQAHNEAVERTREYGSQVGQYAPLVVSPVGTGSPTLFSPSQAGSQHELPSPREPPFFVPDKFRPNSYFKGREDELQDLHRMLMDKKRRSEGTSAVVIQGIPGAGKTHLARQYVFNYKQHYPGGIYWIRSTSPQDMETEIWRIAKTQAIREMIGQEEKNDLSNPQKMVEIVRKWFNDFSGWLLVLDGIRSDNRLVSEFIPDSKDSSLILTSTERNLAGNHLLDNPRVMELGLLPAQDARELLLEEMGKKPPHSMDDLRRALDLVQLMDRLPLMIHAAAQHMNETREPLAKYLKSYRDKPRVGMLPAYKTIRDQLQNRGDTSALNLMYILCFFSQLVPVEMLALGLKALDKRTPIGRDANGRRQSLNGVFVTLIKFALIERNQMDDIPSTSSQSSHQTIDTSSEPLDVLQIHSVVQAFFIELLGEEKQLEFWLERAVRIFCFSFEEADSRMKKDPTTGLPDDYRRYTIHGKKLLEHLDRHYKSKNADLARVRADLEAILPRLPEEIDSLQRTISTSIVDGKEPVEHLSIFERSNSMSSTSTDTSNGASYPNVGHGTEDKTFESPTTYEIPSRFHVPYPNMLDDQGSRDEDDRTITPYPPDTVLGPYDGTGDEKSDESEWIQVLPRHRSFYQRSPYQHQPGVGSRAHVHPRSTYEKRRPLTKPAQNVCQK</sequence>
<dbReference type="OrthoDB" id="5086500at2759"/>
<reference evidence="5" key="2">
    <citation type="submission" date="2020-11" db="EMBL/GenBank/DDBJ databases">
        <title>Whole genome sequencing of Colletotrichum sp.</title>
        <authorList>
            <person name="Li H."/>
        </authorList>
    </citation>
    <scope>NUCLEOTIDE SEQUENCE</scope>
    <source>
        <strain evidence="5">CkLH20</strain>
    </source>
</reference>
<dbReference type="EMBL" id="JAATWM020000031">
    <property type="protein sequence ID" value="KAF9873583.1"/>
    <property type="molecule type" value="Genomic_DNA"/>
</dbReference>
<dbReference type="PANTHER" id="PTHR48187:SF2">
    <property type="entry name" value="LD21810P"/>
    <property type="match status" value="1"/>
</dbReference>
<dbReference type="AlphaFoldDB" id="A0A9P6LHH6"/>
<feature type="region of interest" description="Disordered" evidence="1">
    <location>
        <begin position="36"/>
        <end position="88"/>
    </location>
</feature>
<dbReference type="RefSeq" id="XP_038743044.1">
    <property type="nucleotide sequence ID" value="XM_038891757.1"/>
</dbReference>
<keyword evidence="2" id="KW-0732">Signal</keyword>
<evidence type="ECO:0000259" key="3">
    <source>
        <dbReference type="Pfam" id="PF00931"/>
    </source>
</evidence>
<evidence type="ECO:0000256" key="1">
    <source>
        <dbReference type="SAM" id="MobiDB-lite"/>
    </source>
</evidence>
<proteinExistence type="predicted"/>